<evidence type="ECO:0000256" key="6">
    <source>
        <dbReference type="ARBA" id="ARBA00023065"/>
    </source>
</evidence>
<dbReference type="Gene3D" id="1.10.1200.120">
    <property type="entry name" value="Large-conductance mechanosensitive channel, MscL, domain 1"/>
    <property type="match status" value="1"/>
</dbReference>
<comment type="subcellular location">
    <subcellularLocation>
        <location evidence="9">Cell membrane</location>
        <topology evidence="9">Multi-pass membrane protein</topology>
    </subcellularLocation>
    <subcellularLocation>
        <location evidence="1">Membrane</location>
        <topology evidence="1">Multi-pass membrane protein</topology>
    </subcellularLocation>
</comment>
<keyword evidence="5 9" id="KW-1133">Transmembrane helix</keyword>
<feature type="transmembrane region" description="Helical" evidence="9">
    <location>
        <begin position="20"/>
        <end position="50"/>
    </location>
</feature>
<evidence type="ECO:0000313" key="11">
    <source>
        <dbReference type="EMBL" id="MBE7701459.1"/>
    </source>
</evidence>
<comment type="subunit">
    <text evidence="9">Homopentamer.</text>
</comment>
<dbReference type="InterPro" id="IPR036019">
    <property type="entry name" value="MscL_channel"/>
</dbReference>
<evidence type="ECO:0000256" key="10">
    <source>
        <dbReference type="SAM" id="MobiDB-lite"/>
    </source>
</evidence>
<feature type="compositionally biased region" description="Low complexity" evidence="10">
    <location>
        <begin position="137"/>
        <end position="149"/>
    </location>
</feature>
<dbReference type="InterPro" id="IPR001185">
    <property type="entry name" value="MS_channel"/>
</dbReference>
<dbReference type="Pfam" id="PF01741">
    <property type="entry name" value="MscL"/>
    <property type="match status" value="1"/>
</dbReference>
<evidence type="ECO:0000313" key="12">
    <source>
        <dbReference type="Proteomes" id="UP000822993"/>
    </source>
</evidence>
<keyword evidence="2 9" id="KW-0813">Transport</keyword>
<evidence type="ECO:0000256" key="3">
    <source>
        <dbReference type="ARBA" id="ARBA00022475"/>
    </source>
</evidence>
<feature type="region of interest" description="Disordered" evidence="10">
    <location>
        <begin position="137"/>
        <end position="158"/>
    </location>
</feature>
<reference evidence="11 12" key="1">
    <citation type="submission" date="2020-08" db="EMBL/GenBank/DDBJ databases">
        <title>A Genomic Blueprint of the Chicken Gut Microbiome.</title>
        <authorList>
            <person name="Gilroy R."/>
            <person name="Ravi A."/>
            <person name="Getino M."/>
            <person name="Pursley I."/>
            <person name="Horton D.L."/>
            <person name="Alikhan N.-F."/>
            <person name="Baker D."/>
            <person name="Gharbi K."/>
            <person name="Hall N."/>
            <person name="Watson M."/>
            <person name="Adriaenssens E.M."/>
            <person name="Foster-Nyarko E."/>
            <person name="Jarju S."/>
            <person name="Secka A."/>
            <person name="Antonio M."/>
            <person name="Oren A."/>
            <person name="Chaudhuri R."/>
            <person name="La Ragione R.M."/>
            <person name="Hildebrand F."/>
            <person name="Pallen M.J."/>
        </authorList>
    </citation>
    <scope>NUCLEOTIDE SEQUENCE [LARGE SCALE GENOMIC DNA]</scope>
    <source>
        <strain evidence="11 12">Sa1BUA8</strain>
    </source>
</reference>
<name>A0A9D5UBT8_9CELL</name>
<dbReference type="HAMAP" id="MF_00115">
    <property type="entry name" value="MscL"/>
    <property type="match status" value="1"/>
</dbReference>
<evidence type="ECO:0000256" key="9">
    <source>
        <dbReference type="HAMAP-Rule" id="MF_00115"/>
    </source>
</evidence>
<dbReference type="AlphaFoldDB" id="A0A9D5UBT8"/>
<sequence length="158" mass="16358">MKNVLNGFKNFVLRGNAIDLAVGIVIGTAFTLVVTSIVTGLINPLVAAIFGQKDLSEVGNFTINGADFSVGLVLDSVFKFLCVAAALYFLIVLPMNHLAARRKKGVEDEPKAPAEDVLVLQEIRDLLAAQNARAAGASAPVAAGQAEGAGRLGGPGSR</sequence>
<evidence type="ECO:0000256" key="2">
    <source>
        <dbReference type="ARBA" id="ARBA00022448"/>
    </source>
</evidence>
<accession>A0A9D5UBT8</accession>
<dbReference type="PANTHER" id="PTHR30266:SF2">
    <property type="entry name" value="LARGE-CONDUCTANCE MECHANOSENSITIVE CHANNEL"/>
    <property type="match status" value="1"/>
</dbReference>
<comment type="function">
    <text evidence="9">Channel that opens in response to stretch forces in the membrane lipid bilayer. May participate in the regulation of osmotic pressure changes within the cell.</text>
</comment>
<dbReference type="GO" id="GO:0008381">
    <property type="term" value="F:mechanosensitive monoatomic ion channel activity"/>
    <property type="evidence" value="ECO:0007669"/>
    <property type="project" value="UniProtKB-UniRule"/>
</dbReference>
<comment type="caution">
    <text evidence="11">The sequence shown here is derived from an EMBL/GenBank/DDBJ whole genome shotgun (WGS) entry which is preliminary data.</text>
</comment>
<protein>
    <recommendedName>
        <fullName evidence="9">Large-conductance mechanosensitive channel</fullName>
    </recommendedName>
</protein>
<proteinExistence type="inferred from homology"/>
<dbReference type="InterPro" id="IPR037673">
    <property type="entry name" value="MSC/AndL"/>
</dbReference>
<keyword evidence="3 9" id="KW-1003">Cell membrane</keyword>
<keyword evidence="12" id="KW-1185">Reference proteome</keyword>
<organism evidence="11 12">
    <name type="scientific">Oerskovia douganii</name>
    <dbReference type="NCBI Taxonomy" id="2762210"/>
    <lineage>
        <taxon>Bacteria</taxon>
        <taxon>Bacillati</taxon>
        <taxon>Actinomycetota</taxon>
        <taxon>Actinomycetes</taxon>
        <taxon>Micrococcales</taxon>
        <taxon>Cellulomonadaceae</taxon>
        <taxon>Oerskovia</taxon>
    </lineage>
</organism>
<dbReference type="EMBL" id="JACSPN010000020">
    <property type="protein sequence ID" value="MBE7701459.1"/>
    <property type="molecule type" value="Genomic_DNA"/>
</dbReference>
<keyword evidence="7 9" id="KW-0472">Membrane</keyword>
<comment type="similarity">
    <text evidence="9">Belongs to the MscL family.</text>
</comment>
<keyword evidence="6 9" id="KW-0406">Ion transport</keyword>
<evidence type="ECO:0000256" key="7">
    <source>
        <dbReference type="ARBA" id="ARBA00023136"/>
    </source>
</evidence>
<dbReference type="PANTHER" id="PTHR30266">
    <property type="entry name" value="MECHANOSENSITIVE CHANNEL MSCL"/>
    <property type="match status" value="1"/>
</dbReference>
<evidence type="ECO:0000256" key="4">
    <source>
        <dbReference type="ARBA" id="ARBA00022692"/>
    </source>
</evidence>
<dbReference type="PRINTS" id="PR01264">
    <property type="entry name" value="MECHCHANNEL"/>
</dbReference>
<feature type="transmembrane region" description="Helical" evidence="9">
    <location>
        <begin position="70"/>
        <end position="93"/>
    </location>
</feature>
<dbReference type="SUPFAM" id="SSF81330">
    <property type="entry name" value="Gated mechanosensitive channel"/>
    <property type="match status" value="1"/>
</dbReference>
<dbReference type="RefSeq" id="WP_193720710.1">
    <property type="nucleotide sequence ID" value="NZ_JACSPN010000020.1"/>
</dbReference>
<dbReference type="NCBIfam" id="TIGR00220">
    <property type="entry name" value="mscL"/>
    <property type="match status" value="1"/>
</dbReference>
<dbReference type="GO" id="GO:0005886">
    <property type="term" value="C:plasma membrane"/>
    <property type="evidence" value="ECO:0007669"/>
    <property type="project" value="UniProtKB-SubCell"/>
</dbReference>
<evidence type="ECO:0000256" key="1">
    <source>
        <dbReference type="ARBA" id="ARBA00004141"/>
    </source>
</evidence>
<evidence type="ECO:0000256" key="8">
    <source>
        <dbReference type="ARBA" id="ARBA00023303"/>
    </source>
</evidence>
<keyword evidence="4 9" id="KW-0812">Transmembrane</keyword>
<dbReference type="Proteomes" id="UP000822993">
    <property type="component" value="Unassembled WGS sequence"/>
</dbReference>
<gene>
    <name evidence="9 11" type="primary">mscL</name>
    <name evidence="11" type="ORF">H9623_14290</name>
</gene>
<keyword evidence="8 9" id="KW-0407">Ion channel</keyword>
<evidence type="ECO:0000256" key="5">
    <source>
        <dbReference type="ARBA" id="ARBA00022989"/>
    </source>
</evidence>